<reference evidence="2 3" key="2">
    <citation type="submission" date="2018-06" db="EMBL/GenBank/DDBJ databases">
        <authorList>
            <person name="Zhirakovskaya E."/>
        </authorList>
    </citation>
    <scope>NUCLEOTIDE SEQUENCE [LARGE SCALE GENOMIC DNA]</scope>
    <source>
        <strain evidence="2 3">FBKL4.011</strain>
    </source>
</reference>
<name>A0A364K3Y9_9BACL</name>
<dbReference type="CDD" id="cd00371">
    <property type="entry name" value="HMA"/>
    <property type="match status" value="1"/>
</dbReference>
<dbReference type="Gene3D" id="3.30.70.100">
    <property type="match status" value="1"/>
</dbReference>
<dbReference type="OrthoDB" id="2884671at2"/>
<dbReference type="InterPro" id="IPR006121">
    <property type="entry name" value="HMA_dom"/>
</dbReference>
<dbReference type="PROSITE" id="PS50846">
    <property type="entry name" value="HMA_2"/>
    <property type="match status" value="1"/>
</dbReference>
<gene>
    <name evidence="2" type="ORF">DL897_10270</name>
</gene>
<organism evidence="2 3">
    <name type="scientific">Thermoflavimicrobium daqui</name>
    <dbReference type="NCBI Taxonomy" id="2137476"/>
    <lineage>
        <taxon>Bacteria</taxon>
        <taxon>Bacillati</taxon>
        <taxon>Bacillota</taxon>
        <taxon>Bacilli</taxon>
        <taxon>Bacillales</taxon>
        <taxon>Thermoactinomycetaceae</taxon>
        <taxon>Thermoflavimicrobium</taxon>
    </lineage>
</organism>
<dbReference type="Pfam" id="PF00403">
    <property type="entry name" value="HMA"/>
    <property type="match status" value="1"/>
</dbReference>
<reference evidence="2 3" key="1">
    <citation type="submission" date="2018-06" db="EMBL/GenBank/DDBJ databases">
        <title>Thermoflavimicrobium daqus sp. nov., a thermophilic microbe isolated from Moutai-flavour Daqu.</title>
        <authorList>
            <person name="Wang X."/>
            <person name="Zhou H."/>
        </authorList>
    </citation>
    <scope>NUCLEOTIDE SEQUENCE [LARGE SCALE GENOMIC DNA]</scope>
    <source>
        <strain evidence="2 3">FBKL4.011</strain>
    </source>
</reference>
<dbReference type="SUPFAM" id="SSF55008">
    <property type="entry name" value="HMA, heavy metal-associated domain"/>
    <property type="match status" value="1"/>
</dbReference>
<keyword evidence="3" id="KW-1185">Reference proteome</keyword>
<sequence>MITSKVFIKGMSDQKDVEKVSQALLKVWGVRQVEVNLDQEEAIFVYDESAASLADFQQAIVDSGFTVMTSEINNLDRK</sequence>
<feature type="domain" description="HMA" evidence="1">
    <location>
        <begin position="2"/>
        <end position="68"/>
    </location>
</feature>
<evidence type="ECO:0000313" key="3">
    <source>
        <dbReference type="Proteomes" id="UP000251213"/>
    </source>
</evidence>
<dbReference type="EMBL" id="QJKK01000005">
    <property type="protein sequence ID" value="RAL24072.1"/>
    <property type="molecule type" value="Genomic_DNA"/>
</dbReference>
<proteinExistence type="predicted"/>
<dbReference type="Proteomes" id="UP000251213">
    <property type="component" value="Unassembled WGS sequence"/>
</dbReference>
<evidence type="ECO:0000259" key="1">
    <source>
        <dbReference type="PROSITE" id="PS50846"/>
    </source>
</evidence>
<accession>A0A364K3Y9</accession>
<evidence type="ECO:0000313" key="2">
    <source>
        <dbReference type="EMBL" id="RAL24072.1"/>
    </source>
</evidence>
<protein>
    <recommendedName>
        <fullName evidence="1">HMA domain-containing protein</fullName>
    </recommendedName>
</protein>
<comment type="caution">
    <text evidence="2">The sequence shown here is derived from an EMBL/GenBank/DDBJ whole genome shotgun (WGS) entry which is preliminary data.</text>
</comment>
<dbReference type="AlphaFoldDB" id="A0A364K3Y9"/>
<dbReference type="GO" id="GO:0046872">
    <property type="term" value="F:metal ion binding"/>
    <property type="evidence" value="ECO:0007669"/>
    <property type="project" value="InterPro"/>
</dbReference>
<dbReference type="RefSeq" id="WP_113659065.1">
    <property type="nucleotide sequence ID" value="NZ_KZ845667.1"/>
</dbReference>
<dbReference type="InterPro" id="IPR036163">
    <property type="entry name" value="HMA_dom_sf"/>
</dbReference>